<accession>A0AC59YGD0</accession>
<organism evidence="1 2">
    <name type="scientific">Rangifer tarandus platyrhynchus</name>
    <name type="common">Svalbard reindeer</name>
    <dbReference type="NCBI Taxonomy" id="3082113"/>
    <lineage>
        <taxon>Eukaryota</taxon>
        <taxon>Metazoa</taxon>
        <taxon>Chordata</taxon>
        <taxon>Craniata</taxon>
        <taxon>Vertebrata</taxon>
        <taxon>Euteleostomi</taxon>
        <taxon>Mammalia</taxon>
        <taxon>Eutheria</taxon>
        <taxon>Laurasiatheria</taxon>
        <taxon>Artiodactyla</taxon>
        <taxon>Ruminantia</taxon>
        <taxon>Pecora</taxon>
        <taxon>Cervidae</taxon>
        <taxon>Odocoileinae</taxon>
        <taxon>Rangifer</taxon>
    </lineage>
</organism>
<evidence type="ECO:0000313" key="1">
    <source>
        <dbReference type="EMBL" id="CAM9656823.1"/>
    </source>
</evidence>
<proteinExistence type="predicted"/>
<reference evidence="1" key="1">
    <citation type="submission" date="2023-05" db="EMBL/GenBank/DDBJ databases">
        <authorList>
            <consortium name="ELIXIR-Norway"/>
        </authorList>
    </citation>
    <scope>NUCLEOTIDE SEQUENCE</scope>
</reference>
<dbReference type="EMBL" id="OX596099">
    <property type="protein sequence ID" value="CAM9656823.1"/>
    <property type="molecule type" value="Genomic_DNA"/>
</dbReference>
<dbReference type="Proteomes" id="UP001162501">
    <property type="component" value="Chromosome 15"/>
</dbReference>
<sequence>MPRRTSALSRPSPTEGNLDLLKMEQVSRTEPQAWGDSPSRAWRQRGTVAGRFWRKRGRVLPGTWPPPPVPSRLPTGPRRPFPEQGRAGCGISLLPGQCQARALDARPRIPCELFSQGLVRRLRRSARFRSLSLPPGNLLALQRPDRLLAPWPRGSPWRFLAEKRRQTEEHRAPRWGLGAGPCGPARGPSLCPWSRPSLNALPPASVRGKGASC</sequence>
<gene>
    <name evidence="1" type="ORF">MRATA1EN22A_LOCUS5584</name>
</gene>
<name>A0AC59YGD0_RANTA</name>
<protein>
    <submittedName>
        <fullName evidence="1">Uncharacterized protein</fullName>
    </submittedName>
</protein>
<evidence type="ECO:0000313" key="2">
    <source>
        <dbReference type="Proteomes" id="UP001162501"/>
    </source>
</evidence>
<reference evidence="1" key="2">
    <citation type="submission" date="2025-03" db="EMBL/GenBank/DDBJ databases">
        <authorList>
            <consortium name="ELIXIR-Norway"/>
            <consortium name="Elixir Norway"/>
        </authorList>
    </citation>
    <scope>NUCLEOTIDE SEQUENCE</scope>
</reference>